<dbReference type="PROSITE" id="PS51253">
    <property type="entry name" value="HTH_CENPB"/>
    <property type="match status" value="1"/>
</dbReference>
<dbReference type="SUPFAM" id="SSF46689">
    <property type="entry name" value="Homeodomain-like"/>
    <property type="match status" value="1"/>
</dbReference>
<feature type="region of interest" description="Disordered" evidence="2">
    <location>
        <begin position="1401"/>
        <end position="1432"/>
    </location>
</feature>
<feature type="compositionally biased region" description="Polar residues" evidence="2">
    <location>
        <begin position="1109"/>
        <end position="1118"/>
    </location>
</feature>
<feature type="region of interest" description="Disordered" evidence="2">
    <location>
        <begin position="1050"/>
        <end position="1123"/>
    </location>
</feature>
<feature type="transmembrane region" description="Helical" evidence="3">
    <location>
        <begin position="278"/>
        <end position="300"/>
    </location>
</feature>
<feature type="compositionally biased region" description="Basic and acidic residues" evidence="2">
    <location>
        <begin position="377"/>
        <end position="389"/>
    </location>
</feature>
<feature type="compositionally biased region" description="Low complexity" evidence="2">
    <location>
        <begin position="1254"/>
        <end position="1270"/>
    </location>
</feature>
<dbReference type="EMBL" id="CDMY01000718">
    <property type="protein sequence ID" value="CEM31378.1"/>
    <property type="molecule type" value="Genomic_DNA"/>
</dbReference>
<feature type="compositionally biased region" description="Low complexity" evidence="2">
    <location>
        <begin position="338"/>
        <end position="354"/>
    </location>
</feature>
<feature type="region of interest" description="Disordered" evidence="2">
    <location>
        <begin position="1242"/>
        <end position="1275"/>
    </location>
</feature>
<feature type="region of interest" description="Disordered" evidence="2">
    <location>
        <begin position="1326"/>
        <end position="1345"/>
    </location>
</feature>
<feature type="region of interest" description="Disordered" evidence="2">
    <location>
        <begin position="1488"/>
        <end position="1553"/>
    </location>
</feature>
<keyword evidence="3" id="KW-0812">Transmembrane</keyword>
<accession>A0A0G4GME4</accession>
<evidence type="ECO:0000259" key="4">
    <source>
        <dbReference type="PROSITE" id="PS51253"/>
    </source>
</evidence>
<feature type="transmembrane region" description="Helical" evidence="3">
    <location>
        <begin position="187"/>
        <end position="210"/>
    </location>
</feature>
<feature type="compositionally biased region" description="Low complexity" evidence="2">
    <location>
        <begin position="1056"/>
        <end position="1065"/>
    </location>
</feature>
<feature type="compositionally biased region" description="Polar residues" evidence="2">
    <location>
        <begin position="1506"/>
        <end position="1525"/>
    </location>
</feature>
<dbReference type="InterPro" id="IPR006600">
    <property type="entry name" value="HTH_CenpB_DNA-bd_dom"/>
</dbReference>
<feature type="compositionally biased region" description="Basic residues" evidence="2">
    <location>
        <begin position="1533"/>
        <end position="1544"/>
    </location>
</feature>
<feature type="region of interest" description="Disordered" evidence="2">
    <location>
        <begin position="478"/>
        <end position="503"/>
    </location>
</feature>
<feature type="transmembrane region" description="Helical" evidence="3">
    <location>
        <begin position="149"/>
        <end position="167"/>
    </location>
</feature>
<dbReference type="Pfam" id="PF03221">
    <property type="entry name" value="HTH_Tnp_Tc5"/>
    <property type="match status" value="1"/>
</dbReference>
<dbReference type="VEuPathDB" id="CryptoDB:Vbra_10136"/>
<feature type="region of interest" description="Disordered" evidence="2">
    <location>
        <begin position="336"/>
        <end position="402"/>
    </location>
</feature>
<feature type="compositionally biased region" description="Polar residues" evidence="2">
    <location>
        <begin position="1075"/>
        <end position="1085"/>
    </location>
</feature>
<reference evidence="5 6" key="1">
    <citation type="submission" date="2014-11" db="EMBL/GenBank/DDBJ databases">
        <authorList>
            <person name="Zhu J."/>
            <person name="Qi W."/>
            <person name="Song R."/>
        </authorList>
    </citation>
    <scope>NUCLEOTIDE SEQUENCE [LARGE SCALE GENOMIC DNA]</scope>
</reference>
<gene>
    <name evidence="5" type="ORF">Vbra_10136</name>
</gene>
<sequence>MIESDLIPCSVATSSYRPRYSRFAVRRSMSPPPAVTVCCLMVLPMARSLALGDPCSQPYGTGSPPHESALTGEERDHRARTGVHMAPGHVCIGKWATHRRKRIHAASCLPHRPADAAHTTACLSSSLVTALFALFPATVYLSGALSPPVFVTGAVLISAVLISSTWGRHTPSKPGGSTGHLLNCTWSFPWVSLPIAAVGVTLGCMMGWVGGGGARTVPLRLVCATRVGLAELWGSSWRVFDRLVFFFACVCLADFLRIKINRSKSSCWTSVVRQVAGAVLNTGVCIFTVCLCGAAAAPLASVVYGELIGVPASVYGLAVMLVMGWVSCPLMHHGGEGASQSASGSPTSGPAHQQQGGGAGPGRGSGDGSPPDGEGEGGGKGDGDQDGGRDHRRRSTAPGRSPRTAMRIWVFEADEAEVVSKAEAADIATRRVPPHLMQEQPPWPDCVCVEMDGTTRSAVSELLSSSIPPLLFQFVDDTDGFGRPNAPRGQPLQQHSTDTPAGWPHGGYAHPGMEEGGDVATAFPLQVTPQYAQAGAHSTVPQAAAGHLSPPSDAFSPATDVTLASNKSAGTTCCQEHNRGPIHDLNAAWKRLGSNNVEILRLWVSGEETVQRVRNFAAEWPDDIIAEELIVQGDPPMADGRYIIIIYVPDRMPCRAFLQWLSQEIQHQVDRPSASYREAGIMHEASGSVDSSASSLFTQQQGMEVDATTAFHPQMTGFGLPNGHGGQPLQHNTKIPTGDACQKWPCPYAHCGMKVANELHPQMTHASLSYAAGQQRYVGSSLDGPPPPDAVDHEKALFGDGDGSNCSDNSAAMNGLTGQNREAPTAPSDGGWINGGPPSNYSVNHEASPYTQPYNINKVVAETLAGSWQKATEKPTIMYKASDGTWAEYNQRAHTKLPRHTPVCLRLKGLPPWPADTAIFITPTRRDDIMTDQQKADGGNRQRQFQYDQIVFAKIGQLSEDESHPEVHGWWGGQQFAFRYAPDTALGSARLRKTVNHCACGMFNMKQDHHEKNHHHPQKKAEAEKRRIDGKAMSVGGGVCDVMWAEKTPKHDTQAPTLDPTTTSQTPPPSETTSIVESASNSATNAVDVPANISTPPRFVRQPPDGSQGVDTMPSSPASGPAAHHTILGSELAEWSKALVASDQSNNKGMVVCHDPISGAVAIGLTAELGGVWTQFVVQGSGPGPVMKAIAAARQHRDSYISVAASGLAELHASTAGEAAANTATPGHLKLTGEALEALRSPSRQVHIQPESLPPTKQSTTPTSQHSSQTGRAGEVSIAERLQLVDEFNRGTDSGDPISMTQFAHDKGILPSTFQRWHSGILRQRREGKTVVDPAKKRNRPPKHHKIEDEMRQWMAAHDDPESVRPTDIRTKALEIAMRLRITGFSASDTWVRNFKKRCQQNCPWPSDGDDPSPGDRADGMQTPARAPPTAADVRGCAADGCMKMQCLPSSESPAAAETKLIDGHMADGSAAMREPDGFIRPIVDVSRQTTTPPADDDHCFGPPLDQQSQPSEPNTISMVPSESRLTNERPPNKIHRTSVRSHRNGPPSVVLSRSSVKSAVTITADDRFSDIGLTDIAEDGDGIVSVSDGVPDGITALSSRSTTDGDDQSLDPQVVVGSSLSENECAALHSVLELGMLDECEFTLLYRASRDGPSYADLLRCAGDLSGLVFVMRLEDAVFGAYVSGGLQLPDDPTAVNEYPCDVWHFSLCGHFDAPAKVEVPATERRMYVAGREGAVDGGPEVAKLAIGFCEGLWLGWADRDSGPAEDMYSCSQFIHSDDVPEGYVGVRGKDGSALFGGSEYFMADEVEVLRVDGRTLLSLKVIDGATFDPLQSAALYRFLGPTNGNKLSLIYRATRDGPSYADLLRSVGDASGLVFVIHNGQYVFGAYVSGGLQLPDDQRGNNRYSCDVWHFSLSGHFAKGPTKVEGGKRAVWVAGREGTVSGGKLVIALRLWLGYKGGAPDDMRSCRHFTFSDDVPAGYVGVRDEYGDALFGGSEYFMADEVEVLTVV</sequence>
<protein>
    <recommendedName>
        <fullName evidence="4">HTH CENPB-type domain-containing protein</fullName>
    </recommendedName>
</protein>
<dbReference type="Pfam" id="PF07534">
    <property type="entry name" value="TLD"/>
    <property type="match status" value="1"/>
</dbReference>
<dbReference type="Gene3D" id="1.10.10.60">
    <property type="entry name" value="Homeodomain-like"/>
    <property type="match status" value="1"/>
</dbReference>
<dbReference type="InterPro" id="IPR009057">
    <property type="entry name" value="Homeodomain-like_sf"/>
</dbReference>
<keyword evidence="3" id="KW-0472">Membrane</keyword>
<feature type="domain" description="HTH CENPB-type" evidence="4">
    <location>
        <begin position="1335"/>
        <end position="1405"/>
    </location>
</feature>
<dbReference type="Proteomes" id="UP000041254">
    <property type="component" value="Unassembled WGS sequence"/>
</dbReference>
<proteinExistence type="predicted"/>
<dbReference type="GO" id="GO:0003677">
    <property type="term" value="F:DNA binding"/>
    <property type="evidence" value="ECO:0007669"/>
    <property type="project" value="UniProtKB-KW"/>
</dbReference>
<evidence type="ECO:0000313" key="6">
    <source>
        <dbReference type="Proteomes" id="UP000041254"/>
    </source>
</evidence>
<name>A0A0G4GME4_VITBC</name>
<evidence type="ECO:0000313" key="5">
    <source>
        <dbReference type="EMBL" id="CEM31378.1"/>
    </source>
</evidence>
<feature type="transmembrane region" description="Helical" evidence="3">
    <location>
        <begin position="123"/>
        <end position="142"/>
    </location>
</feature>
<dbReference type="InParanoid" id="A0A0G4GME4"/>
<evidence type="ECO:0000256" key="1">
    <source>
        <dbReference type="ARBA" id="ARBA00023125"/>
    </source>
</evidence>
<feature type="compositionally biased region" description="Basic and acidic residues" evidence="2">
    <location>
        <begin position="1326"/>
        <end position="1336"/>
    </location>
</feature>
<keyword evidence="6" id="KW-1185">Reference proteome</keyword>
<feature type="compositionally biased region" description="Gly residues" evidence="2">
    <location>
        <begin position="355"/>
        <end position="367"/>
    </location>
</feature>
<keyword evidence="1" id="KW-0238">DNA-binding</keyword>
<evidence type="ECO:0000256" key="2">
    <source>
        <dbReference type="SAM" id="MobiDB-lite"/>
    </source>
</evidence>
<organism evidence="5 6">
    <name type="scientific">Vitrella brassicaformis (strain CCMP3155)</name>
    <dbReference type="NCBI Taxonomy" id="1169540"/>
    <lineage>
        <taxon>Eukaryota</taxon>
        <taxon>Sar</taxon>
        <taxon>Alveolata</taxon>
        <taxon>Colpodellida</taxon>
        <taxon>Vitrellaceae</taxon>
        <taxon>Vitrella</taxon>
    </lineage>
</organism>
<dbReference type="InterPro" id="IPR006571">
    <property type="entry name" value="TLDc_dom"/>
</dbReference>
<keyword evidence="3" id="KW-1133">Transmembrane helix</keyword>
<evidence type="ECO:0000256" key="3">
    <source>
        <dbReference type="SAM" id="Phobius"/>
    </source>
</evidence>
<feature type="transmembrane region" description="Helical" evidence="3">
    <location>
        <begin position="239"/>
        <end position="258"/>
    </location>
</feature>